<feature type="region of interest" description="Disordered" evidence="1">
    <location>
        <begin position="84"/>
        <end position="104"/>
    </location>
</feature>
<dbReference type="Proteomes" id="UP000276417">
    <property type="component" value="Plasmid unnamed2"/>
</dbReference>
<keyword evidence="3" id="KW-1185">Reference proteome</keyword>
<evidence type="ECO:0000313" key="3">
    <source>
        <dbReference type="Proteomes" id="UP000276417"/>
    </source>
</evidence>
<evidence type="ECO:0008006" key="4">
    <source>
        <dbReference type="Google" id="ProtNLM"/>
    </source>
</evidence>
<dbReference type="EMBL" id="CP034186">
    <property type="protein sequence ID" value="AZI45157.1"/>
    <property type="molecule type" value="Genomic_DNA"/>
</dbReference>
<geneLocation type="plasmid" evidence="2 3">
    <name>unnamed2</name>
</geneLocation>
<accession>A0A3G8YLJ4</accession>
<protein>
    <recommendedName>
        <fullName evidence="4">DDE domain-containing protein</fullName>
    </recommendedName>
</protein>
<evidence type="ECO:0000313" key="2">
    <source>
        <dbReference type="EMBL" id="AZI45157.1"/>
    </source>
</evidence>
<reference evidence="2 3" key="1">
    <citation type="submission" date="2018-11" db="EMBL/GenBank/DDBJ databases">
        <title>Deinococcus shelandsis sp. nov., isolated from South Shetland Islands soil of Antarctica.</title>
        <authorList>
            <person name="Tian J."/>
        </authorList>
    </citation>
    <scope>NUCLEOTIDE SEQUENCE [LARGE SCALE GENOMIC DNA]</scope>
    <source>
        <strain evidence="2 3">S14-83T</strain>
        <plasmid evidence="2 3">unnamed2</plasmid>
    </source>
</reference>
<dbReference type="AlphaFoldDB" id="A0A3G8YLJ4"/>
<dbReference type="KEGG" id="dph:EHF33_19670"/>
<gene>
    <name evidence="2" type="ORF">EHF33_19670</name>
</gene>
<keyword evidence="2" id="KW-0614">Plasmid</keyword>
<organism evidence="2 3">
    <name type="scientific">Deinococcus psychrotolerans</name>
    <dbReference type="NCBI Taxonomy" id="2489213"/>
    <lineage>
        <taxon>Bacteria</taxon>
        <taxon>Thermotogati</taxon>
        <taxon>Deinococcota</taxon>
        <taxon>Deinococci</taxon>
        <taxon>Deinococcales</taxon>
        <taxon>Deinococcaceae</taxon>
        <taxon>Deinococcus</taxon>
    </lineage>
</organism>
<name>A0A3G8YLJ4_9DEIO</name>
<sequence length="293" mass="32397">MTRLLGEYDVPEVIHTDQLQSYGAAIRKLLSLTDVDHQHVISTAHCNNIIEQRAGPTRVSVHDDTPVWGYSSRSAQHRNIDLHGDKSAAGRHPHGRPFCPRSQQGFRRRKRAQEFLGHCQQWHFGKVAVITCIKGQQGVAEGAGVRADQKVGQHAPGQPFPTHLTAGAVGGVGLACPLPGTQRHLRIGADAVSPQAAPLNRDKSRTVRRTPPRRSPIFPERPAYQARQPASARWVRRSTARAAHCCRAQCSSLIHRKVGEYRDTRVHWSRVQSCPICRVVPELVDDALGVLPC</sequence>
<evidence type="ECO:0000256" key="1">
    <source>
        <dbReference type="SAM" id="MobiDB-lite"/>
    </source>
</evidence>
<proteinExistence type="predicted"/>
<feature type="region of interest" description="Disordered" evidence="1">
    <location>
        <begin position="194"/>
        <end position="219"/>
    </location>
</feature>